<dbReference type="Gramene" id="CDF40755">
    <property type="protein sequence ID" value="CDF40755"/>
    <property type="gene ID" value="CHC_T00007409001"/>
</dbReference>
<evidence type="ECO:0000313" key="1">
    <source>
        <dbReference type="EMBL" id="CDF40755.1"/>
    </source>
</evidence>
<gene>
    <name evidence="1" type="ORF">CHC_T00007409001</name>
</gene>
<accession>R7QTQ1</accession>
<evidence type="ECO:0000313" key="2">
    <source>
        <dbReference type="Proteomes" id="UP000012073"/>
    </source>
</evidence>
<dbReference type="GeneID" id="17318766"/>
<name>R7QTQ1_CHOCR</name>
<keyword evidence="2" id="KW-1185">Reference proteome</keyword>
<dbReference type="EMBL" id="HG002242">
    <property type="protein sequence ID" value="CDF40755.1"/>
    <property type="molecule type" value="Genomic_DNA"/>
</dbReference>
<protein>
    <submittedName>
        <fullName evidence="1">Uncharacterized protein</fullName>
    </submittedName>
</protein>
<proteinExistence type="predicted"/>
<dbReference type="KEGG" id="ccp:CHC_T00007409001"/>
<dbReference type="AlphaFoldDB" id="R7QTQ1"/>
<dbReference type="Proteomes" id="UP000012073">
    <property type="component" value="Unassembled WGS sequence"/>
</dbReference>
<dbReference type="RefSeq" id="XP_005711049.1">
    <property type="nucleotide sequence ID" value="XM_005710992.1"/>
</dbReference>
<reference evidence="2" key="1">
    <citation type="journal article" date="2013" name="Proc. Natl. Acad. Sci. U.S.A.">
        <title>Genome structure and metabolic features in the red seaweed Chondrus crispus shed light on evolution of the Archaeplastida.</title>
        <authorList>
            <person name="Collen J."/>
            <person name="Porcel B."/>
            <person name="Carre W."/>
            <person name="Ball S.G."/>
            <person name="Chaparro C."/>
            <person name="Tonon T."/>
            <person name="Barbeyron T."/>
            <person name="Michel G."/>
            <person name="Noel B."/>
            <person name="Valentin K."/>
            <person name="Elias M."/>
            <person name="Artiguenave F."/>
            <person name="Arun A."/>
            <person name="Aury J.M."/>
            <person name="Barbosa-Neto J.F."/>
            <person name="Bothwell J.H."/>
            <person name="Bouget F.Y."/>
            <person name="Brillet L."/>
            <person name="Cabello-Hurtado F."/>
            <person name="Capella-Gutierrez S."/>
            <person name="Charrier B."/>
            <person name="Cladiere L."/>
            <person name="Cock J.M."/>
            <person name="Coelho S.M."/>
            <person name="Colleoni C."/>
            <person name="Czjzek M."/>
            <person name="Da Silva C."/>
            <person name="Delage L."/>
            <person name="Denoeud F."/>
            <person name="Deschamps P."/>
            <person name="Dittami S.M."/>
            <person name="Gabaldon T."/>
            <person name="Gachon C.M."/>
            <person name="Groisillier A."/>
            <person name="Herve C."/>
            <person name="Jabbari K."/>
            <person name="Katinka M."/>
            <person name="Kloareg B."/>
            <person name="Kowalczyk N."/>
            <person name="Labadie K."/>
            <person name="Leblanc C."/>
            <person name="Lopez P.J."/>
            <person name="McLachlan D.H."/>
            <person name="Meslet-Cladiere L."/>
            <person name="Moustafa A."/>
            <person name="Nehr Z."/>
            <person name="Nyvall Collen P."/>
            <person name="Panaud O."/>
            <person name="Partensky F."/>
            <person name="Poulain J."/>
            <person name="Rensing S.A."/>
            <person name="Rousvoal S."/>
            <person name="Samson G."/>
            <person name="Symeonidi A."/>
            <person name="Weissenbach J."/>
            <person name="Zambounis A."/>
            <person name="Wincker P."/>
            <person name="Boyen C."/>
        </authorList>
    </citation>
    <scope>NUCLEOTIDE SEQUENCE [LARGE SCALE GENOMIC DNA]</scope>
    <source>
        <strain evidence="2">cv. Stackhouse</strain>
    </source>
</reference>
<sequence>MLYASVGSLFKQTRKDNRMPISSCQQPSKHVDVRFAIVSTYHGAPPPFNLI</sequence>
<organism evidence="1 2">
    <name type="scientific">Chondrus crispus</name>
    <name type="common">Carrageen Irish moss</name>
    <name type="synonym">Polymorpha crispa</name>
    <dbReference type="NCBI Taxonomy" id="2769"/>
    <lineage>
        <taxon>Eukaryota</taxon>
        <taxon>Rhodophyta</taxon>
        <taxon>Florideophyceae</taxon>
        <taxon>Rhodymeniophycidae</taxon>
        <taxon>Gigartinales</taxon>
        <taxon>Gigartinaceae</taxon>
        <taxon>Chondrus</taxon>
    </lineage>
</organism>